<feature type="non-terminal residue" evidence="1">
    <location>
        <position position="134"/>
    </location>
</feature>
<sequence>PNGITTAGPSFRRNRQLPCMFETSMISPLSKETEIIRLNARLLLSRTGSKDGQRSQPENLLPGNIPSCIFTRRVICSSQYANEDINMLDCRIIPYFTADTRIIWPGREITASSSDSWFTCTIKRTAGKHTATAF</sequence>
<dbReference type="Proteomes" id="UP000782854">
    <property type="component" value="Unassembled WGS sequence"/>
</dbReference>
<evidence type="ECO:0000313" key="2">
    <source>
        <dbReference type="Proteomes" id="UP000782854"/>
    </source>
</evidence>
<keyword evidence="2" id="KW-1185">Reference proteome</keyword>
<accession>A0A8J4JLJ2</accession>
<dbReference type="EMBL" id="VULC01014666">
    <property type="protein sequence ID" value="KAF1523275.1"/>
    <property type="molecule type" value="Genomic_DNA"/>
</dbReference>
<reference evidence="1" key="1">
    <citation type="journal article" date="2019" name="Gigascience">
        <title>High-coverage genomes to elucidate the evolution of penguins.</title>
        <authorList>
            <person name="Pan H."/>
            <person name="Cole T.L."/>
            <person name="Bi X."/>
            <person name="Fang M."/>
            <person name="Zhou C."/>
            <person name="Yang Z."/>
            <person name="Ksepka D.T."/>
            <person name="Hart T."/>
            <person name="Bouzat J.L."/>
            <person name="Argilla L.S."/>
            <person name="Bertelsen M.F."/>
            <person name="Boersma P.D."/>
            <person name="Bost C.A."/>
            <person name="Cherel Y."/>
            <person name="Dann P."/>
            <person name="Fiddaman S.R."/>
            <person name="Howard P."/>
            <person name="Labuschagne K."/>
            <person name="Mattern T."/>
            <person name="Miller G."/>
            <person name="Parker P."/>
            <person name="Phillips R.A."/>
            <person name="Quillfeldt P."/>
            <person name="Ryan P.G."/>
            <person name="Taylor H."/>
            <person name="Thompson D.R."/>
            <person name="Young M.J."/>
            <person name="Ellegaard M.R."/>
            <person name="Gilbert M.T.P."/>
            <person name="Sinding M.S."/>
            <person name="Pacheco G."/>
            <person name="Shepherd L.D."/>
            <person name="Tennyson A.J.D."/>
            <person name="Grosser S."/>
            <person name="Kay E."/>
            <person name="Nupen L.J."/>
            <person name="Ellenberg U."/>
            <person name="Houston D.M."/>
            <person name="Reeve A.H."/>
            <person name="Johnson K."/>
            <person name="Masello J.F."/>
            <person name="Stracke T."/>
            <person name="McKinlay B."/>
            <person name="Borboroglu P.G."/>
            <person name="Zhang D.X."/>
            <person name="Zhang G."/>
        </authorList>
    </citation>
    <scope>NUCLEOTIDE SEQUENCE</scope>
    <source>
        <strain evidence="1">Gonzo</strain>
    </source>
</reference>
<name>A0A8J4JLJ2_EUDMI</name>
<feature type="non-terminal residue" evidence="1">
    <location>
        <position position="1"/>
    </location>
</feature>
<comment type="caution">
    <text evidence="1">The sequence shown here is derived from an EMBL/GenBank/DDBJ whole genome shotgun (WGS) entry which is preliminary data.</text>
</comment>
<dbReference type="OrthoDB" id="354769at2759"/>
<evidence type="ECO:0000313" key="1">
    <source>
        <dbReference type="EMBL" id="KAF1523275.1"/>
    </source>
</evidence>
<proteinExistence type="predicted"/>
<gene>
    <name evidence="1" type="ORF">FQV19_0006475</name>
</gene>
<protein>
    <submittedName>
        <fullName evidence="1">Uncharacterized protein</fullName>
    </submittedName>
</protein>
<organism evidence="1 2">
    <name type="scientific">Eudyptula minor</name>
    <name type="common">Little blue penguin</name>
    <name type="synonym">Aptenodytes minor</name>
    <dbReference type="NCBI Taxonomy" id="37083"/>
    <lineage>
        <taxon>Eukaryota</taxon>
        <taxon>Metazoa</taxon>
        <taxon>Chordata</taxon>
        <taxon>Craniata</taxon>
        <taxon>Vertebrata</taxon>
        <taxon>Euteleostomi</taxon>
        <taxon>Archelosauria</taxon>
        <taxon>Archosauria</taxon>
        <taxon>Dinosauria</taxon>
        <taxon>Saurischia</taxon>
        <taxon>Theropoda</taxon>
        <taxon>Coelurosauria</taxon>
        <taxon>Aves</taxon>
        <taxon>Neognathae</taxon>
        <taxon>Neoaves</taxon>
        <taxon>Aequornithes</taxon>
        <taxon>Sphenisciformes</taxon>
        <taxon>Spheniscidae</taxon>
        <taxon>Eudyptula</taxon>
    </lineage>
</organism>
<dbReference type="AlphaFoldDB" id="A0A8J4JLJ2"/>